<keyword evidence="2" id="KW-1185">Reference proteome</keyword>
<evidence type="ECO:0000313" key="2">
    <source>
        <dbReference type="Proteomes" id="UP000204609"/>
    </source>
</evidence>
<evidence type="ECO:0000313" key="1">
    <source>
        <dbReference type="EMBL" id="ANA86350.1"/>
    </source>
</evidence>
<dbReference type="EMBL" id="KU998245">
    <property type="protein sequence ID" value="ANA86350.1"/>
    <property type="molecule type" value="Genomic_DNA"/>
</dbReference>
<protein>
    <submittedName>
        <fullName evidence="1">Uncharacterized protein</fullName>
    </submittedName>
</protein>
<dbReference type="KEGG" id="vg:28800469"/>
<dbReference type="Proteomes" id="UP000204609">
    <property type="component" value="Segment"/>
</dbReference>
<sequence>MNVIGRVLHEYAHKKESEFNQLRMDFGEYYNFSRYDVKTNFSGHMVVVLTFEVHGGTKDLREHTVDLDELLTDIFNETANAYFMDL</sequence>
<gene>
    <name evidence="1" type="primary">7</name>
    <name evidence="1" type="ORF">PBI_ONEUP_7</name>
</gene>
<dbReference type="GeneID" id="28800469"/>
<proteinExistence type="predicted"/>
<reference evidence="2" key="1">
    <citation type="submission" date="2016-03" db="EMBL/GenBank/DDBJ databases">
        <authorList>
            <person name="Ploux O."/>
        </authorList>
    </citation>
    <scope>NUCLEOTIDE SEQUENCE [LARGE SCALE GENOMIC DNA]</scope>
</reference>
<accession>A0A160DEL5</accession>
<dbReference type="RefSeq" id="YP_009274432.1">
    <property type="nucleotide sequence ID" value="NC_030917.1"/>
</dbReference>
<organism evidence="1 2">
    <name type="scientific">Gordonia phage OneUp</name>
    <dbReference type="NCBI Taxonomy" id="1838074"/>
    <lineage>
        <taxon>Viruses</taxon>
        <taxon>Duplodnaviria</taxon>
        <taxon>Heunggongvirae</taxon>
        <taxon>Uroviricota</taxon>
        <taxon>Caudoviricetes</taxon>
        <taxon>Oneupvirus</taxon>
        <taxon>Oneupvirus oneup</taxon>
    </lineage>
</organism>
<name>A0A160DEL5_9CAUD</name>